<accession>A0ABY7T9J3</accession>
<keyword evidence="2" id="KW-1185">Reference proteome</keyword>
<name>A0ABY7T9J3_9SPHI</name>
<reference evidence="1 2" key="1">
    <citation type="submission" date="2023-02" db="EMBL/GenBank/DDBJ databases">
        <title>Genome sequence of Mucilaginibacter jinjuensis strain KACC 16571.</title>
        <authorList>
            <person name="Kim S."/>
            <person name="Heo J."/>
            <person name="Kwon S.-W."/>
        </authorList>
    </citation>
    <scope>NUCLEOTIDE SEQUENCE [LARGE SCALE GENOMIC DNA]</scope>
    <source>
        <strain evidence="1 2">KACC 16571</strain>
    </source>
</reference>
<dbReference type="RefSeq" id="WP_273631207.1">
    <property type="nucleotide sequence ID" value="NZ_CP117167.1"/>
</dbReference>
<evidence type="ECO:0008006" key="3">
    <source>
        <dbReference type="Google" id="ProtNLM"/>
    </source>
</evidence>
<sequence>MEVATIITSSKDTCALFDEFIHTYQTLYLTGKDSDTVYFTSVNNDKERLFYHYKLNDIKEEFSYNYSAQDIIKLKEFYGDKPIFMFDLSYRPETLLIEILKAFKIYVEIHRNELLKDVLISHPFDGLKSLEAF</sequence>
<evidence type="ECO:0000313" key="2">
    <source>
        <dbReference type="Proteomes" id="UP001216139"/>
    </source>
</evidence>
<evidence type="ECO:0000313" key="1">
    <source>
        <dbReference type="EMBL" id="WCT12934.1"/>
    </source>
</evidence>
<dbReference type="EMBL" id="CP117167">
    <property type="protein sequence ID" value="WCT12934.1"/>
    <property type="molecule type" value="Genomic_DNA"/>
</dbReference>
<protein>
    <recommendedName>
        <fullName evidence="3">IPExxxVDY family protein</fullName>
    </recommendedName>
</protein>
<proteinExistence type="predicted"/>
<gene>
    <name evidence="1" type="ORF">PQO05_03170</name>
</gene>
<dbReference type="Proteomes" id="UP001216139">
    <property type="component" value="Chromosome"/>
</dbReference>
<organism evidence="1 2">
    <name type="scientific">Mucilaginibacter jinjuensis</name>
    <dbReference type="NCBI Taxonomy" id="1176721"/>
    <lineage>
        <taxon>Bacteria</taxon>
        <taxon>Pseudomonadati</taxon>
        <taxon>Bacteroidota</taxon>
        <taxon>Sphingobacteriia</taxon>
        <taxon>Sphingobacteriales</taxon>
        <taxon>Sphingobacteriaceae</taxon>
        <taxon>Mucilaginibacter</taxon>
    </lineage>
</organism>